<protein>
    <submittedName>
        <fullName evidence="4 6">Protein outspread</fullName>
    </submittedName>
</protein>
<gene>
    <name evidence="4" type="primary">osp</name>
    <name evidence="6" type="synonym">LOC112681759</name>
    <name evidence="4" type="ORF">g.59830</name>
</gene>
<evidence type="ECO:0000313" key="6">
    <source>
        <dbReference type="RefSeq" id="XP_025407849.1"/>
    </source>
</evidence>
<reference evidence="4" key="1">
    <citation type="submission" date="2018-04" db="EMBL/GenBank/DDBJ databases">
        <title>Transcriptome assembly of Sipha flava.</title>
        <authorList>
            <person name="Scully E.D."/>
            <person name="Geib S.M."/>
            <person name="Palmer N.A."/>
            <person name="Koch K."/>
            <person name="Bradshaw J."/>
            <person name="Heng-Moss T."/>
            <person name="Sarath G."/>
        </authorList>
    </citation>
    <scope>NUCLEOTIDE SEQUENCE</scope>
</reference>
<accession>A0A2S2Q0R6</accession>
<feature type="domain" description="PH" evidence="3">
    <location>
        <begin position="48"/>
        <end position="155"/>
    </location>
</feature>
<feature type="domain" description="PH" evidence="3">
    <location>
        <begin position="378"/>
        <end position="476"/>
    </location>
</feature>
<feature type="compositionally biased region" description="Low complexity" evidence="2">
    <location>
        <begin position="563"/>
        <end position="573"/>
    </location>
</feature>
<feature type="region of interest" description="Disordered" evidence="2">
    <location>
        <begin position="215"/>
        <end position="287"/>
    </location>
</feature>
<evidence type="ECO:0000313" key="4">
    <source>
        <dbReference type="EMBL" id="MBY71251.1"/>
    </source>
</evidence>
<dbReference type="InterPro" id="IPR039597">
    <property type="entry name" value="M-RIP_PH"/>
</dbReference>
<dbReference type="Proteomes" id="UP000694846">
    <property type="component" value="Unplaced"/>
</dbReference>
<feature type="coiled-coil region" evidence="1">
    <location>
        <begin position="610"/>
        <end position="644"/>
    </location>
</feature>
<feature type="coiled-coil region" evidence="1">
    <location>
        <begin position="1345"/>
        <end position="1401"/>
    </location>
</feature>
<organism evidence="4">
    <name type="scientific">Sipha flava</name>
    <name type="common">yellow sugarcane aphid</name>
    <dbReference type="NCBI Taxonomy" id="143950"/>
    <lineage>
        <taxon>Eukaryota</taxon>
        <taxon>Metazoa</taxon>
        <taxon>Ecdysozoa</taxon>
        <taxon>Arthropoda</taxon>
        <taxon>Hexapoda</taxon>
        <taxon>Insecta</taxon>
        <taxon>Pterygota</taxon>
        <taxon>Neoptera</taxon>
        <taxon>Paraneoptera</taxon>
        <taxon>Hemiptera</taxon>
        <taxon>Sternorrhyncha</taxon>
        <taxon>Aphidomorpha</taxon>
        <taxon>Aphidoidea</taxon>
        <taxon>Aphididae</taxon>
        <taxon>Sipha</taxon>
    </lineage>
</organism>
<name>A0A2S2Q0R6_9HEMI</name>
<dbReference type="SMART" id="SM00233">
    <property type="entry name" value="PH"/>
    <property type="match status" value="2"/>
</dbReference>
<feature type="coiled-coil region" evidence="1">
    <location>
        <begin position="694"/>
        <end position="745"/>
    </location>
</feature>
<dbReference type="Pfam" id="PF00169">
    <property type="entry name" value="PH"/>
    <property type="match status" value="2"/>
</dbReference>
<dbReference type="PANTHER" id="PTHR17271:SF1">
    <property type="entry name" value="PROTEIN OUTSPREAD"/>
    <property type="match status" value="1"/>
</dbReference>
<feature type="coiled-coil region" evidence="1">
    <location>
        <begin position="848"/>
        <end position="912"/>
    </location>
</feature>
<keyword evidence="5" id="KW-1185">Reference proteome</keyword>
<evidence type="ECO:0000259" key="3">
    <source>
        <dbReference type="PROSITE" id="PS50003"/>
    </source>
</evidence>
<dbReference type="InterPro" id="IPR011993">
    <property type="entry name" value="PH-like_dom_sf"/>
</dbReference>
<reference evidence="6" key="2">
    <citation type="submission" date="2025-04" db="UniProtKB">
        <authorList>
            <consortium name="RefSeq"/>
        </authorList>
    </citation>
    <scope>IDENTIFICATION</scope>
    <source>
        <tissue evidence="6">Whole body</tissue>
    </source>
</reference>
<dbReference type="SUPFAM" id="SSF50729">
    <property type="entry name" value="PH domain-like"/>
    <property type="match status" value="2"/>
</dbReference>
<feature type="coiled-coil region" evidence="1">
    <location>
        <begin position="781"/>
        <end position="822"/>
    </location>
</feature>
<proteinExistence type="predicted"/>
<dbReference type="OrthoDB" id="9942268at2759"/>
<dbReference type="EMBL" id="GGMS01002048">
    <property type="protein sequence ID" value="MBY71251.1"/>
    <property type="molecule type" value="Transcribed_RNA"/>
</dbReference>
<dbReference type="RefSeq" id="XP_025407849.1">
    <property type="nucleotide sequence ID" value="XM_025552064.1"/>
</dbReference>
<dbReference type="GO" id="GO:0015629">
    <property type="term" value="C:actin cytoskeleton"/>
    <property type="evidence" value="ECO:0007669"/>
    <property type="project" value="TreeGrafter"/>
</dbReference>
<feature type="region of interest" description="Disordered" evidence="2">
    <location>
        <begin position="510"/>
        <end position="581"/>
    </location>
</feature>
<feature type="region of interest" description="Disordered" evidence="2">
    <location>
        <begin position="1660"/>
        <end position="1692"/>
    </location>
</feature>
<evidence type="ECO:0000256" key="2">
    <source>
        <dbReference type="SAM" id="MobiDB-lite"/>
    </source>
</evidence>
<dbReference type="Gene3D" id="2.30.29.30">
    <property type="entry name" value="Pleckstrin-homology domain (PH domain)/Phosphotyrosine-binding domain (PTB)"/>
    <property type="match status" value="2"/>
</dbReference>
<dbReference type="PANTHER" id="PTHR17271">
    <property type="entry name" value="PLECKSTRIN HOMOLOGY PH DOMAIN-CONTAINING PROTEIN"/>
    <property type="match status" value="1"/>
</dbReference>
<dbReference type="PROSITE" id="PS50003">
    <property type="entry name" value="PH_DOMAIN"/>
    <property type="match status" value="2"/>
</dbReference>
<dbReference type="GO" id="GO:0051015">
    <property type="term" value="F:actin filament binding"/>
    <property type="evidence" value="ECO:0007669"/>
    <property type="project" value="TreeGrafter"/>
</dbReference>
<dbReference type="CDD" id="cd13275">
    <property type="entry name" value="PH_M-RIP"/>
    <property type="match status" value="1"/>
</dbReference>
<sequence>MTVGPMTRNGECKKFSPNIFNKSKCTNCFRQKEEHSAEALESNRATRKAVKCGYLFVAPGRDFTNPINRTKRWQRRWFVLFDDGELIYSLDEHPDTVPQARLDMFTAIAVEEADDATGNPHSLAITSSDRNIHFVKGACREEAKGWKDVLTSYMRHTTQITPTTNGIPKHKRNSTFPGPNTTSGALNGPVVRAATISTSTNLASHQQTTGWVTSTQIVSDQRPRSSTAPVIVATVPTSKTDRKIYSNSPPTREQVRAEDNVRLRSTEQHRSNSSLSQTSSSGWDQTDSTDCVTRRLLIEEYESECKLKEIADSITRLHPRNITNGILSKSRNIEHMRDSDVNNQKQVRGDPDGCGLDLSLRYSPSSELRVDLPTEDLLNIKKGWLMKQGSTSDEWNKHWFVLRGSALLFYRDPTAEDQGILDGVVDLSCVTTVSEVQVNRNYGFQTISWDDKRVILSAITSGIRTNWISAIRRAAGLTEENMMVKPSLDGTLSSSRSVIFSSDDEYRTASECGRHESSDWGDTLPPSPPLNRTPISKVKERARGGPRSRIFTGGTLAAKRSKSSPPVSPRSISETSKSDELLLSSCAESDDTKSDRSSLVGRVGKQADELVDVKKQLTGVLCQLSNAEQELIRLRQRKNDVLALQKQVETMGTSLKMAEDMIKQKSDQLVEFDSLKKLYRDEKKNWETALCSVQNESEQHLEELERTREQVSRLRGSLADVSDRLARGIEENESLYRRVRELEGRSVPISASIRDSRARSLDSLSDLTNIDLDLDTENMDKERVVEEYEDLRCRFEKAVQEIRAMKRELRESNIQTDCLELELINARQDLQIRQQTYESQASMMAARIQDLTTKLSAADKQIRLLKQKLTKSEGREKRRSLSLKGRESFTICKELEEKLIDLEKKIGKLDITNGNAIEKTESKDSGCRASTVASRLRRKSLDSATSSEPMKVLIRMTSLENRVAELQKANSDTMNIIVEDGIDTKENEIYKIECAWRSKMSEISSKRRKLQTEGQLDDESKTTLLAEKVATESVFLNKLKQLMKNDIAIESTNRIKNRLESNIDLVAEVDKIVGIKNNTEKRVIEFMDNRMSTIQKYKWDVDEVKNIAYDCLEDIVTDTEMHMALDYYFKTQDLSDKGSVMIIQCVMNRGKLETWLNEVRNLVEIKINEVVQTLPTKAKRIEDKSCLEEYFEVAVLHCMLESGLNLVEKTPKNKTDMNEDEALSECQYLAAKMCQCLPPIDDKRMLHDSLGGVETEVMALRSCMEEIIDKRQLNGPVSDPQPLRNENKTTSWIEDVCNKCHDLRMQIASLQMYLAQCQECQRCIYLQEKIKGYEQERDVELETVQTRHQMDIAELKSRLEEEKRKLMIVNDQEQVVLKDRIKKLEKRLSALDSEYNQQMDNLRLSYQISLASHDSSNSIMTEESTKLRYQTEIEHLRALCEKGLLAMENSHRRIIAELEEKHRQETESLKLEKDQALAEETHATLAALDAMRKAHEAEVQKEVTKFKTEFLKKIQSNHDIGALHKEHEAEMEEIKKEILSLSEKYSIKCVESANLEEELKSANSQLAQAQQQIIQLDSRNKQLRAHLVSETNDNMSSDFEITTDAELSRLKQDILHGESLDSILNSFEQYDATVARVDRPVVVALVNKLRHISARSRSQEPIVDGSHVTSKTGNVTTSRYYTEPSPLTKSTEPKRYLKKPTRANSILLKSPTMCGMVADRKKIFEQR</sequence>
<feature type="compositionally biased region" description="Polar residues" evidence="2">
    <location>
        <begin position="215"/>
        <end position="228"/>
    </location>
</feature>
<feature type="compositionally biased region" description="Low complexity" evidence="2">
    <location>
        <begin position="271"/>
        <end position="281"/>
    </location>
</feature>
<keyword evidence="1" id="KW-0175">Coiled coil</keyword>
<evidence type="ECO:0000256" key="1">
    <source>
        <dbReference type="SAM" id="Coils"/>
    </source>
</evidence>
<feature type="compositionally biased region" description="Polar residues" evidence="2">
    <location>
        <begin position="1667"/>
        <end position="1690"/>
    </location>
</feature>
<dbReference type="InterPro" id="IPR052223">
    <property type="entry name" value="Actin_Cytoskeleton_Reg"/>
</dbReference>
<evidence type="ECO:0000313" key="5">
    <source>
        <dbReference type="Proteomes" id="UP000694846"/>
    </source>
</evidence>
<feature type="compositionally biased region" description="Basic and acidic residues" evidence="2">
    <location>
        <begin position="253"/>
        <end position="270"/>
    </location>
</feature>
<feature type="coiled-coil region" evidence="1">
    <location>
        <begin position="1517"/>
        <end position="1586"/>
    </location>
</feature>
<dbReference type="InterPro" id="IPR001849">
    <property type="entry name" value="PH_domain"/>
</dbReference>